<evidence type="ECO:0000256" key="2">
    <source>
        <dbReference type="ARBA" id="ARBA00022729"/>
    </source>
</evidence>
<dbReference type="STRING" id="756272.Plabr_2132"/>
<proteinExistence type="predicted"/>
<dbReference type="PROSITE" id="PS51677">
    <property type="entry name" value="NODB"/>
    <property type="match status" value="1"/>
</dbReference>
<dbReference type="InterPro" id="IPR002509">
    <property type="entry name" value="NODB_dom"/>
</dbReference>
<comment type="subcellular location">
    <subcellularLocation>
        <location evidence="1">Secreted</location>
    </subcellularLocation>
</comment>
<evidence type="ECO:0000313" key="4">
    <source>
        <dbReference type="EMBL" id="ADY59735.1"/>
    </source>
</evidence>
<dbReference type="RefSeq" id="WP_013628460.1">
    <property type="nucleotide sequence ID" value="NC_015174.1"/>
</dbReference>
<dbReference type="eggNOG" id="COG0726">
    <property type="taxonomic scope" value="Bacteria"/>
</dbReference>
<organism evidence="4 5">
    <name type="scientific">Rubinisphaera brasiliensis (strain ATCC 49424 / DSM 5305 / JCM 21570 / IAM 15109 / NBRC 103401 / IFAM 1448)</name>
    <name type="common">Planctomyces brasiliensis</name>
    <dbReference type="NCBI Taxonomy" id="756272"/>
    <lineage>
        <taxon>Bacteria</taxon>
        <taxon>Pseudomonadati</taxon>
        <taxon>Planctomycetota</taxon>
        <taxon>Planctomycetia</taxon>
        <taxon>Planctomycetales</taxon>
        <taxon>Planctomycetaceae</taxon>
        <taxon>Rubinisphaera</taxon>
    </lineage>
</organism>
<dbReference type="EMBL" id="CP002546">
    <property type="protein sequence ID" value="ADY59735.1"/>
    <property type="molecule type" value="Genomic_DNA"/>
</dbReference>
<sequence>MQWVRRIAPRGKKRLLADALQQSGANRLAAVASRWSGVLTLNYHRIGQPAECQFDRNLYSATAEGLERQVRFCQRNADVISVADLEEALKSRRGKHVLLTFDDGYRDNYDLAFPVLKNNNATAVFFIPTGFIDRPRVAWWDEIAWMLRHATVERIPAGDWFVQEISIDGNNPAGAIGTAVRTYWQLTQDKTDDFLDYLAEATRAGRCPEGEADGLWVTWEMLREMTAAGQDIGGHTVDHPLLAQCSPDRQRAEIFGGRARLVEQLGIEPLAFAYPVGQSHMFTDVTKQLVAEAGFRYAFSFYGGYDSTGAGDPFDLKRAAVEFAQVRSLFDARVAWPQLFARK</sequence>
<dbReference type="KEGG" id="pbs:Plabr_2132"/>
<evidence type="ECO:0000256" key="1">
    <source>
        <dbReference type="ARBA" id="ARBA00004613"/>
    </source>
</evidence>
<reference evidence="5" key="1">
    <citation type="submission" date="2011-02" db="EMBL/GenBank/DDBJ databases">
        <title>The complete genome of Planctomyces brasiliensis DSM 5305.</title>
        <authorList>
            <person name="Lucas S."/>
            <person name="Copeland A."/>
            <person name="Lapidus A."/>
            <person name="Bruce D."/>
            <person name="Goodwin L."/>
            <person name="Pitluck S."/>
            <person name="Kyrpides N."/>
            <person name="Mavromatis K."/>
            <person name="Pagani I."/>
            <person name="Ivanova N."/>
            <person name="Ovchinnikova G."/>
            <person name="Lu M."/>
            <person name="Detter J.C."/>
            <person name="Han C."/>
            <person name="Land M."/>
            <person name="Hauser L."/>
            <person name="Markowitz V."/>
            <person name="Cheng J.-F."/>
            <person name="Hugenholtz P."/>
            <person name="Woyke T."/>
            <person name="Wu D."/>
            <person name="Tindall B."/>
            <person name="Pomrenke H.G."/>
            <person name="Brambilla E."/>
            <person name="Klenk H.-P."/>
            <person name="Eisen J.A."/>
        </authorList>
    </citation>
    <scope>NUCLEOTIDE SEQUENCE [LARGE SCALE GENOMIC DNA]</scope>
    <source>
        <strain evidence="5">ATCC 49424 / DSM 5305 / JCM 21570 / NBRC 103401 / IFAM 1448</strain>
    </source>
</reference>
<dbReference type="GO" id="GO:0005975">
    <property type="term" value="P:carbohydrate metabolic process"/>
    <property type="evidence" value="ECO:0007669"/>
    <property type="project" value="InterPro"/>
</dbReference>
<name>F0SK08_RUBBR</name>
<protein>
    <submittedName>
        <fullName evidence="4">Polysaccharide deacetylase</fullName>
    </submittedName>
</protein>
<dbReference type="Proteomes" id="UP000006860">
    <property type="component" value="Chromosome"/>
</dbReference>
<dbReference type="InterPro" id="IPR011330">
    <property type="entry name" value="Glyco_hydro/deAcase_b/a-brl"/>
</dbReference>
<keyword evidence="2" id="KW-0732">Signal</keyword>
<gene>
    <name evidence="4" type="ordered locus">Plabr_2132</name>
</gene>
<dbReference type="GO" id="GO:0005576">
    <property type="term" value="C:extracellular region"/>
    <property type="evidence" value="ECO:0007669"/>
    <property type="project" value="UniProtKB-SubCell"/>
</dbReference>
<accession>F0SK08</accession>
<evidence type="ECO:0000313" key="5">
    <source>
        <dbReference type="Proteomes" id="UP000006860"/>
    </source>
</evidence>
<dbReference type="PANTHER" id="PTHR34216">
    <property type="match status" value="1"/>
</dbReference>
<keyword evidence="5" id="KW-1185">Reference proteome</keyword>
<dbReference type="HOGENOM" id="CLU_030024_1_0_0"/>
<feature type="domain" description="NodB homology" evidence="3">
    <location>
        <begin position="95"/>
        <end position="343"/>
    </location>
</feature>
<dbReference type="PANTHER" id="PTHR34216:SF3">
    <property type="entry name" value="POLY-BETA-1,6-N-ACETYL-D-GLUCOSAMINE N-DEACETYLASE"/>
    <property type="match status" value="1"/>
</dbReference>
<dbReference type="Gene3D" id="3.20.20.370">
    <property type="entry name" value="Glycoside hydrolase/deacetylase"/>
    <property type="match status" value="1"/>
</dbReference>
<dbReference type="SUPFAM" id="SSF88713">
    <property type="entry name" value="Glycoside hydrolase/deacetylase"/>
    <property type="match status" value="1"/>
</dbReference>
<dbReference type="GO" id="GO:0016810">
    <property type="term" value="F:hydrolase activity, acting on carbon-nitrogen (but not peptide) bonds"/>
    <property type="evidence" value="ECO:0007669"/>
    <property type="project" value="InterPro"/>
</dbReference>
<dbReference type="CDD" id="cd10918">
    <property type="entry name" value="CE4_NodB_like_5s_6s"/>
    <property type="match status" value="1"/>
</dbReference>
<dbReference type="Pfam" id="PF01522">
    <property type="entry name" value="Polysacc_deac_1"/>
    <property type="match status" value="2"/>
</dbReference>
<dbReference type="AlphaFoldDB" id="F0SK08"/>
<dbReference type="InterPro" id="IPR051398">
    <property type="entry name" value="Polysacch_Deacetylase"/>
</dbReference>
<evidence type="ECO:0000259" key="3">
    <source>
        <dbReference type="PROSITE" id="PS51677"/>
    </source>
</evidence>